<name>A0ABW5GVN0_9PSEU</name>
<gene>
    <name evidence="5" type="ORF">ACFSYJ_40395</name>
</gene>
<dbReference type="PANTHER" id="PTHR10272">
    <property type="entry name" value="PLATELET-ACTIVATING FACTOR ACETYLHYDROLASE"/>
    <property type="match status" value="1"/>
</dbReference>
<feature type="chain" id="PRO_5046794176" evidence="4">
    <location>
        <begin position="25"/>
        <end position="364"/>
    </location>
</feature>
<comment type="caution">
    <text evidence="5">The sequence shown here is derived from an EMBL/GenBank/DDBJ whole genome shotgun (WGS) entry which is preliminary data.</text>
</comment>
<keyword evidence="4" id="KW-0732">Signal</keyword>
<keyword evidence="3" id="KW-0443">Lipid metabolism</keyword>
<evidence type="ECO:0000256" key="1">
    <source>
        <dbReference type="ARBA" id="ARBA00022801"/>
    </source>
</evidence>
<dbReference type="RefSeq" id="WP_345399436.1">
    <property type="nucleotide sequence ID" value="NZ_BAABHG010000010.1"/>
</dbReference>
<reference evidence="6" key="1">
    <citation type="journal article" date="2019" name="Int. J. Syst. Evol. Microbiol.">
        <title>The Global Catalogue of Microorganisms (GCM) 10K type strain sequencing project: providing services to taxonomists for standard genome sequencing and annotation.</title>
        <authorList>
            <consortium name="The Broad Institute Genomics Platform"/>
            <consortium name="The Broad Institute Genome Sequencing Center for Infectious Disease"/>
            <person name="Wu L."/>
            <person name="Ma J."/>
        </authorList>
    </citation>
    <scope>NUCLEOTIDE SEQUENCE [LARGE SCALE GENOMIC DNA]</scope>
    <source>
        <strain evidence="6">CGMCC 4.7643</strain>
    </source>
</reference>
<dbReference type="Proteomes" id="UP001597419">
    <property type="component" value="Unassembled WGS sequence"/>
</dbReference>
<evidence type="ECO:0000256" key="2">
    <source>
        <dbReference type="ARBA" id="ARBA00022963"/>
    </source>
</evidence>
<keyword evidence="6" id="KW-1185">Reference proteome</keyword>
<dbReference type="Gene3D" id="3.40.50.1820">
    <property type="entry name" value="alpha/beta hydrolase"/>
    <property type="match status" value="1"/>
</dbReference>
<keyword evidence="2" id="KW-0442">Lipid degradation</keyword>
<protein>
    <submittedName>
        <fullName evidence="5">Alpha/beta fold hydrolase</fullName>
    </submittedName>
</protein>
<evidence type="ECO:0000256" key="3">
    <source>
        <dbReference type="ARBA" id="ARBA00023098"/>
    </source>
</evidence>
<dbReference type="Pfam" id="PF03403">
    <property type="entry name" value="PAF-AH_p_II"/>
    <property type="match status" value="1"/>
</dbReference>
<dbReference type="PANTHER" id="PTHR10272:SF0">
    <property type="entry name" value="PLATELET-ACTIVATING FACTOR ACETYLHYDROLASE"/>
    <property type="match status" value="1"/>
</dbReference>
<keyword evidence="1 5" id="KW-0378">Hydrolase</keyword>
<evidence type="ECO:0000256" key="4">
    <source>
        <dbReference type="SAM" id="SignalP"/>
    </source>
</evidence>
<dbReference type="SUPFAM" id="SSF53474">
    <property type="entry name" value="alpha/beta-Hydrolases"/>
    <property type="match status" value="1"/>
</dbReference>
<dbReference type="EMBL" id="JBHUKU010000028">
    <property type="protein sequence ID" value="MFD2464935.1"/>
    <property type="molecule type" value="Genomic_DNA"/>
</dbReference>
<organism evidence="5 6">
    <name type="scientific">Amycolatopsis samaneae</name>
    <dbReference type="NCBI Taxonomy" id="664691"/>
    <lineage>
        <taxon>Bacteria</taxon>
        <taxon>Bacillati</taxon>
        <taxon>Actinomycetota</taxon>
        <taxon>Actinomycetes</taxon>
        <taxon>Pseudonocardiales</taxon>
        <taxon>Pseudonocardiaceae</taxon>
        <taxon>Amycolatopsis</taxon>
    </lineage>
</organism>
<proteinExistence type="predicted"/>
<evidence type="ECO:0000313" key="5">
    <source>
        <dbReference type="EMBL" id="MFD2464935.1"/>
    </source>
</evidence>
<evidence type="ECO:0000313" key="6">
    <source>
        <dbReference type="Proteomes" id="UP001597419"/>
    </source>
</evidence>
<accession>A0ABW5GVN0</accession>
<dbReference type="InterPro" id="IPR029058">
    <property type="entry name" value="AB_hydrolase_fold"/>
</dbReference>
<dbReference type="GO" id="GO:0016787">
    <property type="term" value="F:hydrolase activity"/>
    <property type="evidence" value="ECO:0007669"/>
    <property type="project" value="UniProtKB-KW"/>
</dbReference>
<sequence length="364" mass="38999">MRFRTLAAAGVLAAGLTTTGVANAANAPAELPPPTGHHQVGLSTFGLVDTRRADPWVPAERRELMVSLWYPARAKGSRPSPYMTPQESAALAAKLAIPADSFSTVRTHSTVDAPALGGRAPLVVFSPGFMVPRTTLTALAEELASRGYVVASIGHNHEALATTFPDGHTTGCEACVANDGKKVVNTRAADVSFVLDELTGPRSPHDIARLVDRHRIAMVGHSIGGASTAPAMLTDRRIGAGVMLDGGFYTPVTRLNRPYLLMGQPEHRPGGTGDPTWDAAWPRLGGWKRWLTVDPSDHYTYTDADYLAAKAGFPMPGNSLDPLRGIRITEAYVTAFLDQHLRGCPQPLLDGPSARYPEVRFWNP</sequence>
<feature type="signal peptide" evidence="4">
    <location>
        <begin position="1"/>
        <end position="24"/>
    </location>
</feature>